<gene>
    <name evidence="2" type="primary">LOC105366927</name>
</gene>
<dbReference type="GO" id="GO:0007186">
    <property type="term" value="P:G protein-coupled receptor signaling pathway"/>
    <property type="evidence" value="ECO:0007669"/>
    <property type="project" value="TreeGrafter"/>
</dbReference>
<dbReference type="CTD" id="34845"/>
<dbReference type="GeneID" id="105366927"/>
<dbReference type="AlphaFoldDB" id="A0AAJ7E146"/>
<evidence type="ECO:0000313" key="2">
    <source>
        <dbReference type="RefSeq" id="XP_011503834.1"/>
    </source>
</evidence>
<protein>
    <submittedName>
        <fullName evidence="2">Partner of bursicon</fullName>
    </submittedName>
</protein>
<organism evidence="1 2">
    <name type="scientific">Ceratosolen solmsi marchali</name>
    <dbReference type="NCBI Taxonomy" id="326594"/>
    <lineage>
        <taxon>Eukaryota</taxon>
        <taxon>Metazoa</taxon>
        <taxon>Ecdysozoa</taxon>
        <taxon>Arthropoda</taxon>
        <taxon>Hexapoda</taxon>
        <taxon>Insecta</taxon>
        <taxon>Pterygota</taxon>
        <taxon>Neoptera</taxon>
        <taxon>Endopterygota</taxon>
        <taxon>Hymenoptera</taxon>
        <taxon>Apocrita</taxon>
        <taxon>Proctotrupomorpha</taxon>
        <taxon>Chalcidoidea</taxon>
        <taxon>Agaonidae</taxon>
        <taxon>Agaoninae</taxon>
        <taxon>Ceratosolen</taxon>
    </lineage>
</organism>
<dbReference type="PANTHER" id="PTHR41151:SF1">
    <property type="entry name" value="PARTNER OF BURSICON"/>
    <property type="match status" value="1"/>
</dbReference>
<name>A0AAJ7E146_9HYME</name>
<dbReference type="GO" id="GO:0001664">
    <property type="term" value="F:G protein-coupled receptor binding"/>
    <property type="evidence" value="ECO:0007669"/>
    <property type="project" value="InterPro"/>
</dbReference>
<dbReference type="RefSeq" id="XP_011503834.1">
    <property type="nucleotide sequence ID" value="XM_011505532.1"/>
</dbReference>
<dbReference type="InterPro" id="IPR034441">
    <property type="entry name" value="Bursicon_suB"/>
</dbReference>
<dbReference type="PANTHER" id="PTHR41151">
    <property type="entry name" value="PARTNER OF BURSICON"/>
    <property type="match status" value="1"/>
</dbReference>
<dbReference type="Proteomes" id="UP000695007">
    <property type="component" value="Unplaced"/>
</dbReference>
<keyword evidence="1" id="KW-1185">Reference proteome</keyword>
<sequence>MLNSEIHIIKDEYSESGKLEKTCNGDILVSKCEGYCNSQVQPSIVTSTGFLKECFCCREIYLKEVIILLDHCYDANGVRIHQENEATLEVKIRTPGGYYYIDKQLRAKKLLLERQCGIDSNTRRQVRAQKRGVSFGNLHLSSSSDAYEIKHQLAQQI</sequence>
<evidence type="ECO:0000313" key="1">
    <source>
        <dbReference type="Proteomes" id="UP000695007"/>
    </source>
</evidence>
<accession>A0AAJ7E146</accession>
<reference evidence="2" key="1">
    <citation type="submission" date="2025-08" db="UniProtKB">
        <authorList>
            <consortium name="RefSeq"/>
        </authorList>
    </citation>
    <scope>IDENTIFICATION</scope>
</reference>
<dbReference type="GO" id="GO:0031395">
    <property type="term" value="C:bursicon neuropeptide hormone complex"/>
    <property type="evidence" value="ECO:0007669"/>
    <property type="project" value="InterPro"/>
</dbReference>
<proteinExistence type="predicted"/>
<dbReference type="GO" id="GO:0005184">
    <property type="term" value="F:neuropeptide hormone activity"/>
    <property type="evidence" value="ECO:0007669"/>
    <property type="project" value="InterPro"/>
</dbReference>
<dbReference type="KEGG" id="csol:105366927"/>